<dbReference type="Proteomes" id="UP000006038">
    <property type="component" value="Chromosome 6"/>
</dbReference>
<dbReference type="Gramene" id="OB06G26040.1">
    <property type="protein sequence ID" value="OB06G26040.1"/>
    <property type="gene ID" value="OB06G26040"/>
</dbReference>
<protein>
    <submittedName>
        <fullName evidence="2">Uncharacterized protein</fullName>
    </submittedName>
</protein>
<dbReference type="AlphaFoldDB" id="J3MF10"/>
<evidence type="ECO:0000313" key="3">
    <source>
        <dbReference type="Proteomes" id="UP000006038"/>
    </source>
</evidence>
<dbReference type="HOGENOM" id="CLU_2835259_0_0_1"/>
<evidence type="ECO:0000256" key="1">
    <source>
        <dbReference type="SAM" id="MobiDB-lite"/>
    </source>
</evidence>
<feature type="region of interest" description="Disordered" evidence="1">
    <location>
        <begin position="19"/>
        <end position="39"/>
    </location>
</feature>
<organism evidence="2">
    <name type="scientific">Oryza brachyantha</name>
    <name type="common">malo sina</name>
    <dbReference type="NCBI Taxonomy" id="4533"/>
    <lineage>
        <taxon>Eukaryota</taxon>
        <taxon>Viridiplantae</taxon>
        <taxon>Streptophyta</taxon>
        <taxon>Embryophyta</taxon>
        <taxon>Tracheophyta</taxon>
        <taxon>Spermatophyta</taxon>
        <taxon>Magnoliopsida</taxon>
        <taxon>Liliopsida</taxon>
        <taxon>Poales</taxon>
        <taxon>Poaceae</taxon>
        <taxon>BOP clade</taxon>
        <taxon>Oryzoideae</taxon>
        <taxon>Oryzeae</taxon>
        <taxon>Oryzinae</taxon>
        <taxon>Oryza</taxon>
    </lineage>
</organism>
<reference evidence="2" key="2">
    <citation type="submission" date="2013-04" db="UniProtKB">
        <authorList>
            <consortium name="EnsemblPlants"/>
        </authorList>
    </citation>
    <scope>IDENTIFICATION</scope>
</reference>
<name>J3MF10_ORYBR</name>
<dbReference type="EnsemblPlants" id="OB06G26040.1">
    <property type="protein sequence ID" value="OB06G26040.1"/>
    <property type="gene ID" value="OB06G26040"/>
</dbReference>
<sequence>MGVVEGMIIAAAAAGDVETASGFSSGSGSPASSSLTDEGGEFQSGLTVLRYSSNVFERAENFKSYL</sequence>
<proteinExistence type="predicted"/>
<feature type="compositionally biased region" description="Low complexity" evidence="1">
    <location>
        <begin position="21"/>
        <end position="34"/>
    </location>
</feature>
<keyword evidence="3" id="KW-1185">Reference proteome</keyword>
<accession>J3MF10</accession>
<reference evidence="2" key="1">
    <citation type="journal article" date="2013" name="Nat. Commun.">
        <title>Whole-genome sequencing of Oryza brachyantha reveals mechanisms underlying Oryza genome evolution.</title>
        <authorList>
            <person name="Chen J."/>
            <person name="Huang Q."/>
            <person name="Gao D."/>
            <person name="Wang J."/>
            <person name="Lang Y."/>
            <person name="Liu T."/>
            <person name="Li B."/>
            <person name="Bai Z."/>
            <person name="Luis Goicoechea J."/>
            <person name="Liang C."/>
            <person name="Chen C."/>
            <person name="Zhang W."/>
            <person name="Sun S."/>
            <person name="Liao Y."/>
            <person name="Zhang X."/>
            <person name="Yang L."/>
            <person name="Song C."/>
            <person name="Wang M."/>
            <person name="Shi J."/>
            <person name="Liu G."/>
            <person name="Liu J."/>
            <person name="Zhou H."/>
            <person name="Zhou W."/>
            <person name="Yu Q."/>
            <person name="An N."/>
            <person name="Chen Y."/>
            <person name="Cai Q."/>
            <person name="Wang B."/>
            <person name="Liu B."/>
            <person name="Min J."/>
            <person name="Huang Y."/>
            <person name="Wu H."/>
            <person name="Li Z."/>
            <person name="Zhang Y."/>
            <person name="Yin Y."/>
            <person name="Song W."/>
            <person name="Jiang J."/>
            <person name="Jackson S.A."/>
            <person name="Wing R.A."/>
            <person name="Wang J."/>
            <person name="Chen M."/>
        </authorList>
    </citation>
    <scope>NUCLEOTIDE SEQUENCE [LARGE SCALE GENOMIC DNA]</scope>
    <source>
        <strain evidence="2">cv. IRGC 101232</strain>
    </source>
</reference>
<evidence type="ECO:0000313" key="2">
    <source>
        <dbReference type="EnsemblPlants" id="OB06G26040.1"/>
    </source>
</evidence>